<accession>A0AAE0FGX9</accession>
<dbReference type="InterPro" id="IPR007072">
    <property type="entry name" value="RNMT_CmcI"/>
</dbReference>
<dbReference type="EMBL" id="LGRX02018776">
    <property type="protein sequence ID" value="KAK3259394.1"/>
    <property type="molecule type" value="Genomic_DNA"/>
</dbReference>
<evidence type="ECO:0000256" key="1">
    <source>
        <dbReference type="ARBA" id="ARBA00022603"/>
    </source>
</evidence>
<dbReference type="AlphaFoldDB" id="A0AAE0FGX9"/>
<keyword evidence="1" id="KW-0489">Methyltransferase</keyword>
<dbReference type="Pfam" id="PF04989">
    <property type="entry name" value="RMNT_CmcI"/>
    <property type="match status" value="1"/>
</dbReference>
<evidence type="ECO:0000256" key="2">
    <source>
        <dbReference type="ARBA" id="ARBA00022679"/>
    </source>
</evidence>
<organism evidence="4 5">
    <name type="scientific">Cymbomonas tetramitiformis</name>
    <dbReference type="NCBI Taxonomy" id="36881"/>
    <lineage>
        <taxon>Eukaryota</taxon>
        <taxon>Viridiplantae</taxon>
        <taxon>Chlorophyta</taxon>
        <taxon>Pyramimonadophyceae</taxon>
        <taxon>Pyramimonadales</taxon>
        <taxon>Pyramimonadaceae</taxon>
        <taxon>Cymbomonas</taxon>
    </lineage>
</organism>
<evidence type="ECO:0008006" key="6">
    <source>
        <dbReference type="Google" id="ProtNLM"/>
    </source>
</evidence>
<dbReference type="Proteomes" id="UP001190700">
    <property type="component" value="Unassembled WGS sequence"/>
</dbReference>
<evidence type="ECO:0000256" key="3">
    <source>
        <dbReference type="SAM" id="MobiDB-lite"/>
    </source>
</evidence>
<dbReference type="GO" id="GO:0032259">
    <property type="term" value="P:methylation"/>
    <property type="evidence" value="ECO:0007669"/>
    <property type="project" value="UniProtKB-KW"/>
</dbReference>
<dbReference type="PANTHER" id="PTHR40048">
    <property type="entry name" value="RHAMNOSYL O-METHYLTRANSFERASE"/>
    <property type="match status" value="1"/>
</dbReference>
<dbReference type="InterPro" id="IPR029063">
    <property type="entry name" value="SAM-dependent_MTases_sf"/>
</dbReference>
<keyword evidence="2" id="KW-0808">Transferase</keyword>
<dbReference type="Gene3D" id="3.90.550.10">
    <property type="entry name" value="Spore Coat Polysaccharide Biosynthesis Protein SpsA, Chain A"/>
    <property type="match status" value="1"/>
</dbReference>
<gene>
    <name evidence="4" type="ORF">CYMTET_31606</name>
</gene>
<dbReference type="SUPFAM" id="SSF53335">
    <property type="entry name" value="S-adenosyl-L-methionine-dependent methyltransferases"/>
    <property type="match status" value="1"/>
</dbReference>
<reference evidence="4 5" key="1">
    <citation type="journal article" date="2015" name="Genome Biol. Evol.">
        <title>Comparative Genomics of a Bacterivorous Green Alga Reveals Evolutionary Causalities and Consequences of Phago-Mixotrophic Mode of Nutrition.</title>
        <authorList>
            <person name="Burns J.A."/>
            <person name="Paasch A."/>
            <person name="Narechania A."/>
            <person name="Kim E."/>
        </authorList>
    </citation>
    <scope>NUCLEOTIDE SEQUENCE [LARGE SCALE GENOMIC DNA]</scope>
    <source>
        <strain evidence="4 5">PLY_AMNH</strain>
    </source>
</reference>
<dbReference type="PANTHER" id="PTHR40048:SF1">
    <property type="entry name" value="RHAMNOSYL O-METHYLTRANSFERASE"/>
    <property type="match status" value="1"/>
</dbReference>
<name>A0AAE0FGX9_9CHLO</name>
<evidence type="ECO:0000313" key="5">
    <source>
        <dbReference type="Proteomes" id="UP001190700"/>
    </source>
</evidence>
<evidence type="ECO:0000313" key="4">
    <source>
        <dbReference type="EMBL" id="KAK3259394.1"/>
    </source>
</evidence>
<dbReference type="InterPro" id="IPR029044">
    <property type="entry name" value="Nucleotide-diphossugar_trans"/>
</dbReference>
<dbReference type="GO" id="GO:0005886">
    <property type="term" value="C:plasma membrane"/>
    <property type="evidence" value="ECO:0007669"/>
    <property type="project" value="TreeGrafter"/>
</dbReference>
<comment type="caution">
    <text evidence="4">The sequence shown here is derived from an EMBL/GenBank/DDBJ whole genome shotgun (WGS) entry which is preliminary data.</text>
</comment>
<feature type="compositionally biased region" description="Basic and acidic residues" evidence="3">
    <location>
        <begin position="246"/>
        <end position="256"/>
    </location>
</feature>
<sequence length="475" mass="53699">MFDPPFTEEDFTSSHLETIRSSPNCCGYAEFNSLGVWELTQYSAVLLMELDTRLMRPVPEMFRCIAQGYDFIGASGVWSPLNGGVFALRPSKEVLHNMKIALKTANYSTSSGYAGTGFPPPHHPRAKTGFAYSTNQGFLHWFFLHGSLAGKSVALRKAALVDMCVYNFQKAENVVDMPRQWCVDAGSKPQERAKILHKYAGYELLVQNRLQEATAPREAVPGFEDVKLSSSFAPQSLSSDFVSPKRRSDPQKENLKAVRPPASLQRALDMYEHAYEQEKLHQKQRFLGVRFGQDPPDALVIQEILFDIKPDVIIETGTNSGGSALYMSFLMEAINPDCKIITLDLQPLDYWHAKWHQAVDPRDSIYWKRRVTQLVGSSVSPEIAEKVHKMVGNAPKVLVSLDSHHAYGHVVKEIELYSPLVTVGSYMIVQDTKLGEPMKAADEFVAKQKGAWRNDERREYLIFTQHRNGWLQRLR</sequence>
<proteinExistence type="predicted"/>
<dbReference type="GO" id="GO:0008610">
    <property type="term" value="P:lipid biosynthetic process"/>
    <property type="evidence" value="ECO:0007669"/>
    <property type="project" value="InterPro"/>
</dbReference>
<dbReference type="Gene3D" id="3.40.50.150">
    <property type="entry name" value="Vaccinia Virus protein VP39"/>
    <property type="match status" value="1"/>
</dbReference>
<keyword evidence="5" id="KW-1185">Reference proteome</keyword>
<protein>
    <recommendedName>
        <fullName evidence="6">Rhamnosyl O-methyltransferase</fullName>
    </recommendedName>
</protein>
<feature type="region of interest" description="Disordered" evidence="3">
    <location>
        <begin position="235"/>
        <end position="259"/>
    </location>
</feature>
<dbReference type="GO" id="GO:0008168">
    <property type="term" value="F:methyltransferase activity"/>
    <property type="evidence" value="ECO:0007669"/>
    <property type="project" value="UniProtKB-KW"/>
</dbReference>